<reference evidence="2" key="1">
    <citation type="journal article" date="2020" name="Stud. Mycol.">
        <title>101 Dothideomycetes genomes: a test case for predicting lifestyles and emergence of pathogens.</title>
        <authorList>
            <person name="Haridas S."/>
            <person name="Albert R."/>
            <person name="Binder M."/>
            <person name="Bloem J."/>
            <person name="Labutti K."/>
            <person name="Salamov A."/>
            <person name="Andreopoulos B."/>
            <person name="Baker S."/>
            <person name="Barry K."/>
            <person name="Bills G."/>
            <person name="Bluhm B."/>
            <person name="Cannon C."/>
            <person name="Castanera R."/>
            <person name="Culley D."/>
            <person name="Daum C."/>
            <person name="Ezra D."/>
            <person name="Gonzalez J."/>
            <person name="Henrissat B."/>
            <person name="Kuo A."/>
            <person name="Liang C."/>
            <person name="Lipzen A."/>
            <person name="Lutzoni F."/>
            <person name="Magnuson J."/>
            <person name="Mondo S."/>
            <person name="Nolan M."/>
            <person name="Ohm R."/>
            <person name="Pangilinan J."/>
            <person name="Park H.-J."/>
            <person name="Ramirez L."/>
            <person name="Alfaro M."/>
            <person name="Sun H."/>
            <person name="Tritt A."/>
            <person name="Yoshinaga Y."/>
            <person name="Zwiers L.-H."/>
            <person name="Turgeon B."/>
            <person name="Goodwin S."/>
            <person name="Spatafora J."/>
            <person name="Crous P."/>
            <person name="Grigoriev I."/>
        </authorList>
    </citation>
    <scope>NUCLEOTIDE SEQUENCE</scope>
    <source>
        <strain evidence="2">CBS 109.77</strain>
    </source>
</reference>
<dbReference type="EMBL" id="MU001741">
    <property type="protein sequence ID" value="KAF2800863.1"/>
    <property type="molecule type" value="Genomic_DNA"/>
</dbReference>
<keyword evidence="3" id="KW-1185">Reference proteome</keyword>
<evidence type="ECO:0000313" key="3">
    <source>
        <dbReference type="Proteomes" id="UP000799757"/>
    </source>
</evidence>
<evidence type="ECO:0000313" key="2">
    <source>
        <dbReference type="EMBL" id="KAF2800863.1"/>
    </source>
</evidence>
<gene>
    <name evidence="2" type="ORF">K505DRAFT_331283</name>
</gene>
<organism evidence="2 3">
    <name type="scientific">Melanomma pulvis-pyrius CBS 109.77</name>
    <dbReference type="NCBI Taxonomy" id="1314802"/>
    <lineage>
        <taxon>Eukaryota</taxon>
        <taxon>Fungi</taxon>
        <taxon>Dikarya</taxon>
        <taxon>Ascomycota</taxon>
        <taxon>Pezizomycotina</taxon>
        <taxon>Dothideomycetes</taxon>
        <taxon>Pleosporomycetidae</taxon>
        <taxon>Pleosporales</taxon>
        <taxon>Melanommataceae</taxon>
        <taxon>Melanomma</taxon>
    </lineage>
</organism>
<feature type="region of interest" description="Disordered" evidence="1">
    <location>
        <begin position="217"/>
        <end position="268"/>
    </location>
</feature>
<dbReference type="AlphaFoldDB" id="A0A6A6XX82"/>
<protein>
    <submittedName>
        <fullName evidence="2">Uncharacterized protein</fullName>
    </submittedName>
</protein>
<name>A0A6A6XX82_9PLEO</name>
<accession>A0A6A6XX82</accession>
<dbReference type="Proteomes" id="UP000799757">
    <property type="component" value="Unassembled WGS sequence"/>
</dbReference>
<feature type="compositionally biased region" description="Polar residues" evidence="1">
    <location>
        <begin position="231"/>
        <end position="243"/>
    </location>
</feature>
<sequence>MSCIQYPSKSCHGKLLEGRARAYTAGRVWGVTVSQVNCPPTAGMRRMDYCSAEPKRDEMSLRDSALAISHLAGAVVVVRRLPPPPFWSPVSEREVGEGWNEAESSRTTPRDACAAPRRLDFRSLPVGIEFRTVVPSREWDLCGRRAMAAGKGHGVDLLVARGRDGNGEGWFSSGSGGGIRNQKCWRGGRIRGASWHLPFWDAFAIWAMRACKDEGSSGLVLDSPEQHKKTQGQNPKGHTTRYISSRKDPRSASALPFANERGTGELGG</sequence>
<evidence type="ECO:0000256" key="1">
    <source>
        <dbReference type="SAM" id="MobiDB-lite"/>
    </source>
</evidence>
<proteinExistence type="predicted"/>